<accession>A0A2T0XR56</accession>
<sequence>MGNKNLSGPKNGNRFWHTLDNAAKIFPAIITREVTSVIRVSAKLTEPVKIDAFRKAVLMAEGRFPYYLMQLRKGFFWYYLEHLPYHIPIESDEGECCRKFEKGGLLLRFLIRENSISLEVSHILTDGGGAFDFLRTVLIGYFQECGIDVPEDFSYKKPNEKWSEEEFEDAYKRYFREDIPPMVRRSKAFHLPFSINSSPRFHRTIVDVSMEDIKRVTKENKVSITVYLASVYLYILQDVFERLNPLTKMKMSKMLRVQVPVNLRNVFSSQTMRNFSLFVMPEIDLRLGHYSFEEILRSVYHQMELETEAKLINKNIARNVGSEKKLYVRSIPLFIKSLILKAKFNSLGTSQYSGVVTNLGKVDLPRSVSEKINHFVLTAPPPNKMLKVSCAVVGFNDRLTLCFGSVARSKQFEERFVEFLNESRISAKSDLKED</sequence>
<reference evidence="1 2" key="1">
    <citation type="submission" date="2018-07" db="EMBL/GenBank/DDBJ databases">
        <title>Freshwater and sediment microbial communities from various areas in North America, analyzing microbe dynamics in response to fracking.</title>
        <authorList>
            <person name="Lamendella R."/>
        </authorList>
    </citation>
    <scope>NUCLEOTIDE SEQUENCE [LARGE SCALE GENOMIC DNA]</scope>
    <source>
        <strain evidence="1 2">160A</strain>
    </source>
</reference>
<dbReference type="EMBL" id="QPIZ01000016">
    <property type="protein sequence ID" value="RCW31962.1"/>
    <property type="molecule type" value="Genomic_DNA"/>
</dbReference>
<evidence type="ECO:0000313" key="1">
    <source>
        <dbReference type="EMBL" id="RCW31962.1"/>
    </source>
</evidence>
<dbReference type="STRING" id="1168289.GCA_000259075_00377"/>
<proteinExistence type="predicted"/>
<dbReference type="RefSeq" id="WP_106152135.1">
    <property type="nucleotide sequence ID" value="NZ_PVTS01000003.1"/>
</dbReference>
<name>A0A2T0XR56_9BACT</name>
<protein>
    <recommendedName>
        <fullName evidence="3">Alcohol acetyltransferase</fullName>
    </recommendedName>
</protein>
<dbReference type="AlphaFoldDB" id="A0A2T0XR56"/>
<evidence type="ECO:0008006" key="3">
    <source>
        <dbReference type="Google" id="ProtNLM"/>
    </source>
</evidence>
<dbReference type="OrthoDB" id="4876345at2"/>
<evidence type="ECO:0000313" key="2">
    <source>
        <dbReference type="Proteomes" id="UP000252733"/>
    </source>
</evidence>
<dbReference type="Proteomes" id="UP000252733">
    <property type="component" value="Unassembled WGS sequence"/>
</dbReference>
<gene>
    <name evidence="1" type="ORF">DFO77_11629</name>
</gene>
<keyword evidence="2" id="KW-1185">Reference proteome</keyword>
<comment type="caution">
    <text evidence="1">The sequence shown here is derived from an EMBL/GenBank/DDBJ whole genome shotgun (WGS) entry which is preliminary data.</text>
</comment>
<organism evidence="1 2">
    <name type="scientific">Marinilabilia salmonicolor</name>
    <dbReference type="NCBI Taxonomy" id="989"/>
    <lineage>
        <taxon>Bacteria</taxon>
        <taxon>Pseudomonadati</taxon>
        <taxon>Bacteroidota</taxon>
        <taxon>Bacteroidia</taxon>
        <taxon>Marinilabiliales</taxon>
        <taxon>Marinilabiliaceae</taxon>
        <taxon>Marinilabilia</taxon>
    </lineage>
</organism>